<feature type="transmembrane region" description="Helical" evidence="1">
    <location>
        <begin position="41"/>
        <end position="62"/>
    </location>
</feature>
<comment type="caution">
    <text evidence="2">The sequence shown here is derived from an EMBL/GenBank/DDBJ whole genome shotgun (WGS) entry which is preliminary data.</text>
</comment>
<organism evidence="2 3">
    <name type="scientific">Shimia abyssi</name>
    <dbReference type="NCBI Taxonomy" id="1662395"/>
    <lineage>
        <taxon>Bacteria</taxon>
        <taxon>Pseudomonadati</taxon>
        <taxon>Pseudomonadota</taxon>
        <taxon>Alphaproteobacteria</taxon>
        <taxon>Rhodobacterales</taxon>
        <taxon>Roseobacteraceae</taxon>
    </lineage>
</organism>
<sequence>MNKKIQIQEFKMPRGARVLAMSMMAFVAVDIWGLMGTEARLPLRMAIGMCGIGAVTWFLLAFMRFRL</sequence>
<dbReference type="RefSeq" id="WP_106609729.1">
    <property type="nucleotide sequence ID" value="NZ_PYGJ01000014.1"/>
</dbReference>
<evidence type="ECO:0000256" key="1">
    <source>
        <dbReference type="SAM" id="Phobius"/>
    </source>
</evidence>
<protein>
    <submittedName>
        <fullName evidence="2">Uncharacterized protein</fullName>
    </submittedName>
</protein>
<evidence type="ECO:0000313" key="2">
    <source>
        <dbReference type="EMBL" id="PSL17867.1"/>
    </source>
</evidence>
<accession>A0A2P8F819</accession>
<keyword evidence="1" id="KW-0812">Transmembrane</keyword>
<proteinExistence type="predicted"/>
<reference evidence="2 3" key="1">
    <citation type="submission" date="2018-03" db="EMBL/GenBank/DDBJ databases">
        <title>Genomic Encyclopedia of Archaeal and Bacterial Type Strains, Phase II (KMG-II): from individual species to whole genera.</title>
        <authorList>
            <person name="Goeker M."/>
        </authorList>
    </citation>
    <scope>NUCLEOTIDE SEQUENCE [LARGE SCALE GENOMIC DNA]</scope>
    <source>
        <strain evidence="2 3">DSM 100673</strain>
    </source>
</reference>
<name>A0A2P8F819_9RHOB</name>
<dbReference type="EMBL" id="PYGJ01000014">
    <property type="protein sequence ID" value="PSL17867.1"/>
    <property type="molecule type" value="Genomic_DNA"/>
</dbReference>
<keyword evidence="1" id="KW-1133">Transmembrane helix</keyword>
<gene>
    <name evidence="2" type="ORF">CLV88_11479</name>
</gene>
<evidence type="ECO:0000313" key="3">
    <source>
        <dbReference type="Proteomes" id="UP000240418"/>
    </source>
</evidence>
<keyword evidence="3" id="KW-1185">Reference proteome</keyword>
<dbReference type="OrthoDB" id="7875686at2"/>
<feature type="transmembrane region" description="Helical" evidence="1">
    <location>
        <begin position="16"/>
        <end position="35"/>
    </location>
</feature>
<keyword evidence="1" id="KW-0472">Membrane</keyword>
<dbReference type="AlphaFoldDB" id="A0A2P8F819"/>
<dbReference type="Proteomes" id="UP000240418">
    <property type="component" value="Unassembled WGS sequence"/>
</dbReference>